<dbReference type="InterPro" id="IPR011990">
    <property type="entry name" value="TPR-like_helical_dom_sf"/>
</dbReference>
<evidence type="ECO:0000256" key="2">
    <source>
        <dbReference type="ARBA" id="ARBA00022946"/>
    </source>
</evidence>
<dbReference type="Pfam" id="PF12921">
    <property type="entry name" value="ATP13"/>
    <property type="match status" value="1"/>
</dbReference>
<dbReference type="Proteomes" id="UP001629113">
    <property type="component" value="Unassembled WGS sequence"/>
</dbReference>
<keyword evidence="3" id="KW-0496">Mitochondrion</keyword>
<comment type="subcellular location">
    <subcellularLocation>
        <location evidence="1">Mitochondrion</location>
    </subcellularLocation>
</comment>
<evidence type="ECO:0000256" key="4">
    <source>
        <dbReference type="SAM" id="MobiDB-lite"/>
    </source>
</evidence>
<organism evidence="5 6">
    <name type="scientific">Phlyctema vagabunda</name>
    <dbReference type="NCBI Taxonomy" id="108571"/>
    <lineage>
        <taxon>Eukaryota</taxon>
        <taxon>Fungi</taxon>
        <taxon>Dikarya</taxon>
        <taxon>Ascomycota</taxon>
        <taxon>Pezizomycotina</taxon>
        <taxon>Leotiomycetes</taxon>
        <taxon>Helotiales</taxon>
        <taxon>Dermateaceae</taxon>
        <taxon>Phlyctema</taxon>
    </lineage>
</organism>
<evidence type="ECO:0000256" key="1">
    <source>
        <dbReference type="ARBA" id="ARBA00004173"/>
    </source>
</evidence>
<proteinExistence type="predicted"/>
<reference evidence="5 6" key="1">
    <citation type="submission" date="2024-06" db="EMBL/GenBank/DDBJ databases">
        <title>Complete genome of Phlyctema vagabunda strain 19-DSS-EL-015.</title>
        <authorList>
            <person name="Fiorenzani C."/>
        </authorList>
    </citation>
    <scope>NUCLEOTIDE SEQUENCE [LARGE SCALE GENOMIC DNA]</scope>
    <source>
        <strain evidence="5 6">19-DSS-EL-015</strain>
    </source>
</reference>
<evidence type="ECO:0008006" key="7">
    <source>
        <dbReference type="Google" id="ProtNLM"/>
    </source>
</evidence>
<keyword evidence="6" id="KW-1185">Reference proteome</keyword>
<dbReference type="EMBL" id="JBFCZG010000004">
    <property type="protein sequence ID" value="KAL3423227.1"/>
    <property type="molecule type" value="Genomic_DNA"/>
</dbReference>
<accession>A0ABR4PIR6</accession>
<sequence length="723" mass="83873">MDRYLLLRASPPFPTCQLYSRRRTTTTKLVGLRIRRHLQTSSQPSHSGLDAKSTPSSYSIRWTCAPRPDIAPGFTSLRQQLTSIRHAVNDGDTPFTPVQVRQVWKEEIYTKLDESQPPPVVTTAYGDVVLSEFPRIEMTGDKDLQRLKLAIATANPHIILSALINAVRYDGQGHFDSEPLKSFSASMFSEILRCINPKHFLARQCALLLEFDRQRAATTGIPIYKSYAFIPVFLSQVQGVIAARSSSHPMSVTEYKYLLECARETGQKDVADRIWTSMEEQGVKPDVDCYNHFMYAKCWAELMNPEHRYTLRVNHGTLRLWRWRQSPYRFTGREIENSGIKIQIANIFRSMAKNGISGNEETFCLMMTGLSREGGINGVESALKTVWGIDVTALMSEEIEPKPKHLARTSPVYPSENLLFTLAHIYGTNSDIPTAMRLVDHVSRHYGIDIPTRVWEELLQRVYVLSAKYPSRVKEEHPEYEMLKGQLPLNAVTALWKTMTSEPYSITPTMRMYDWHIRRLIRMKDFTYASQLMEEALAHHRAIVVILARRIQHQHYDLMNGLKVHIHSSTRDVRFLKLRLQRNRLYIKHWVDFLIRRMTKYRRNDYQFATQDLPNIVKTWELFLPRKVYGFKIPGAHVNILRTHAAKINNFRTHLKSTVYSQRVLPGGVPSYHTRFGILYQRRQVALRRRQEYAGKQKFLRDRDIRHIAEDGEAMDLLLLAER</sequence>
<protein>
    <recommendedName>
        <fullName evidence="7">Pentatricopeptide repeat domain-containing protein</fullName>
    </recommendedName>
</protein>
<dbReference type="Pfam" id="PF13812">
    <property type="entry name" value="PPR_3"/>
    <property type="match status" value="1"/>
</dbReference>
<evidence type="ECO:0000313" key="6">
    <source>
        <dbReference type="Proteomes" id="UP001629113"/>
    </source>
</evidence>
<comment type="caution">
    <text evidence="5">The sequence shown here is derived from an EMBL/GenBank/DDBJ whole genome shotgun (WGS) entry which is preliminary data.</text>
</comment>
<dbReference type="InterPro" id="IPR002885">
    <property type="entry name" value="PPR_rpt"/>
</dbReference>
<dbReference type="Gene3D" id="1.25.40.10">
    <property type="entry name" value="Tetratricopeptide repeat domain"/>
    <property type="match status" value="1"/>
</dbReference>
<gene>
    <name evidence="5" type="ORF">PVAG01_04975</name>
</gene>
<feature type="region of interest" description="Disordered" evidence="4">
    <location>
        <begin position="35"/>
        <end position="56"/>
    </location>
</feature>
<name>A0ABR4PIR6_9HELO</name>
<evidence type="ECO:0000256" key="3">
    <source>
        <dbReference type="ARBA" id="ARBA00023128"/>
    </source>
</evidence>
<evidence type="ECO:0000313" key="5">
    <source>
        <dbReference type="EMBL" id="KAL3423227.1"/>
    </source>
</evidence>
<dbReference type="InterPro" id="IPR024319">
    <property type="entry name" value="ATPase_expression_mit"/>
</dbReference>
<keyword evidence="2" id="KW-0809">Transit peptide</keyword>